<evidence type="ECO:0000256" key="1">
    <source>
        <dbReference type="ARBA" id="ARBA00004323"/>
    </source>
</evidence>
<evidence type="ECO:0000256" key="2">
    <source>
        <dbReference type="ARBA" id="ARBA00022679"/>
    </source>
</evidence>
<evidence type="ECO:0000256" key="7">
    <source>
        <dbReference type="ARBA" id="ARBA00023180"/>
    </source>
</evidence>
<dbReference type="InterPro" id="IPR027417">
    <property type="entry name" value="P-loop_NTPase"/>
</dbReference>
<protein>
    <recommendedName>
        <fullName evidence="10">Sulfotransferase family protein</fullName>
    </recommendedName>
</protein>
<dbReference type="OrthoDB" id="1407035at2"/>
<reference evidence="8 9" key="1">
    <citation type="submission" date="2013-02" db="EMBL/GenBank/DDBJ databases">
        <authorList>
            <person name="Fiebig A."/>
            <person name="Goeker M."/>
            <person name="Klenk H.-P.P."/>
        </authorList>
    </citation>
    <scope>NUCLEOTIDE SEQUENCE [LARGE SCALE GENOMIC DNA]</scope>
    <source>
        <strain evidence="8 9">DSM 19309</strain>
    </source>
</reference>
<keyword evidence="6" id="KW-0472">Membrane</keyword>
<name>A0A017HK80_9RHOB</name>
<comment type="subcellular location">
    <subcellularLocation>
        <location evidence="1">Golgi apparatus membrane</location>
        <topology evidence="1">Single-pass type II membrane protein</topology>
    </subcellularLocation>
</comment>
<gene>
    <name evidence="8" type="ORF">Rumeso_03634</name>
</gene>
<comment type="caution">
    <text evidence="8">The sequence shown here is derived from an EMBL/GenBank/DDBJ whole genome shotgun (WGS) entry which is preliminary data.</text>
</comment>
<sequence length="240" mass="27823">MVNVRYRRILNDRSAKASYFLCRAVRLITPVKGADLRVERFSYPQGKLLAAPVPKVASRTIKETFSTLNAAGVQFESECEPSEIRSTFPDYFVFSFVRNPWARIHSCWKDKVADAVTLGKISILSRFEGLRPFMPFEEFVEWLDSEYGRDEIADRHWLSQVRHLSDSSGAAVCDFVGRLEEFERGLAEIERLTGISLPRVEERNTKGNRSDYRQAFNERSRRIIERRYGQDIEAFGYQFA</sequence>
<dbReference type="GO" id="GO:0008146">
    <property type="term" value="F:sulfotransferase activity"/>
    <property type="evidence" value="ECO:0007669"/>
    <property type="project" value="InterPro"/>
</dbReference>
<keyword evidence="3" id="KW-0812">Transmembrane</keyword>
<dbReference type="GO" id="GO:0016051">
    <property type="term" value="P:carbohydrate biosynthetic process"/>
    <property type="evidence" value="ECO:0007669"/>
    <property type="project" value="InterPro"/>
</dbReference>
<keyword evidence="9" id="KW-1185">Reference proteome</keyword>
<dbReference type="SUPFAM" id="SSF52540">
    <property type="entry name" value="P-loop containing nucleoside triphosphate hydrolases"/>
    <property type="match status" value="1"/>
</dbReference>
<evidence type="ECO:0000256" key="5">
    <source>
        <dbReference type="ARBA" id="ARBA00023034"/>
    </source>
</evidence>
<evidence type="ECO:0000256" key="4">
    <source>
        <dbReference type="ARBA" id="ARBA00022989"/>
    </source>
</evidence>
<keyword evidence="2" id="KW-0808">Transferase</keyword>
<evidence type="ECO:0000256" key="6">
    <source>
        <dbReference type="ARBA" id="ARBA00023136"/>
    </source>
</evidence>
<dbReference type="HOGENOM" id="CLU_094945_2_0_5"/>
<dbReference type="PANTHER" id="PTHR12137:SF54">
    <property type="entry name" value="CARBOHYDRATE SULFOTRANSFERASE"/>
    <property type="match status" value="1"/>
</dbReference>
<dbReference type="STRING" id="442562.Rumeso_03634"/>
<evidence type="ECO:0000313" key="9">
    <source>
        <dbReference type="Proteomes" id="UP000019666"/>
    </source>
</evidence>
<dbReference type="InterPro" id="IPR018011">
    <property type="entry name" value="Carb_sulfotrans_8-10"/>
</dbReference>
<dbReference type="GO" id="GO:0016020">
    <property type="term" value="C:membrane"/>
    <property type="evidence" value="ECO:0007669"/>
    <property type="project" value="InterPro"/>
</dbReference>
<dbReference type="Pfam" id="PF03567">
    <property type="entry name" value="Sulfotransfer_2"/>
    <property type="match status" value="1"/>
</dbReference>
<keyword evidence="7" id="KW-0325">Glycoprotein</keyword>
<accession>A0A017HK80</accession>
<evidence type="ECO:0000313" key="8">
    <source>
        <dbReference type="EMBL" id="EYD74771.1"/>
    </source>
</evidence>
<evidence type="ECO:0000256" key="3">
    <source>
        <dbReference type="ARBA" id="ARBA00022692"/>
    </source>
</evidence>
<proteinExistence type="predicted"/>
<dbReference type="PANTHER" id="PTHR12137">
    <property type="entry name" value="CARBOHYDRATE SULFOTRANSFERASE"/>
    <property type="match status" value="1"/>
</dbReference>
<organism evidence="8 9">
    <name type="scientific">Rubellimicrobium mesophilum DSM 19309</name>
    <dbReference type="NCBI Taxonomy" id="442562"/>
    <lineage>
        <taxon>Bacteria</taxon>
        <taxon>Pseudomonadati</taxon>
        <taxon>Pseudomonadota</taxon>
        <taxon>Alphaproteobacteria</taxon>
        <taxon>Rhodobacterales</taxon>
        <taxon>Roseobacteraceae</taxon>
        <taxon>Rubellimicrobium</taxon>
    </lineage>
</organism>
<dbReference type="InterPro" id="IPR005331">
    <property type="entry name" value="Sulfotransferase"/>
</dbReference>
<evidence type="ECO:0008006" key="10">
    <source>
        <dbReference type="Google" id="ProtNLM"/>
    </source>
</evidence>
<dbReference type="Gene3D" id="3.40.50.300">
    <property type="entry name" value="P-loop containing nucleotide triphosphate hydrolases"/>
    <property type="match status" value="1"/>
</dbReference>
<dbReference type="RefSeq" id="WP_082484051.1">
    <property type="nucleotide sequence ID" value="NZ_KK088580.1"/>
</dbReference>
<keyword evidence="5" id="KW-0333">Golgi apparatus</keyword>
<dbReference type="Proteomes" id="UP000019666">
    <property type="component" value="Unassembled WGS sequence"/>
</dbReference>
<dbReference type="EMBL" id="AOSK01000106">
    <property type="protein sequence ID" value="EYD74771.1"/>
    <property type="molecule type" value="Genomic_DNA"/>
</dbReference>
<keyword evidence="4" id="KW-1133">Transmembrane helix</keyword>
<dbReference type="AlphaFoldDB" id="A0A017HK80"/>